<name>A0AA36MKZ5_9DINO</name>
<dbReference type="EMBL" id="CAUJNA010000384">
    <property type="protein sequence ID" value="CAJ1376334.1"/>
    <property type="molecule type" value="Genomic_DNA"/>
</dbReference>
<accession>A0AA36MKZ5</accession>
<sequence length="816" mass="86898">MLIHAKSIGHHLASCSRAASPCDCMEDGHWLHQPATPEDTAAAVVDALRHLLSVLGAVLASEPGLQAAKDASELRSLPALGKSLKRLWFGTPTEEWDSKEQVRWLCRVLAVTEGSRAGILSFYGAGLLFCDALASFAEISLREIGLMLDEAWAAEALAVQQVLQGPHWQQLQQWPADRRCGGGSDPLLSTDRLPRSLKSAFDLEGVRLTKAQAAGLGVAMLMPGSTVAMGGLGCALLLRRGMPAADGQTWEALQADWLKHAHILLRRKTCPISVRYVPNAFAPKTVKITLYSLSDVLCALPAGSLGTWGGGGAGGEASARLNQGERCRLRPATEEDTFRLRVYRPAPLLNVVLHDGVQVCRGDRLLVTVSEAGEAKVYSETPRRPASDAASDLPEAPVLRGLPAQERRREPDGDTEGESGYVCQAELSAVRKSSGTLAATGDTYRHHIHLRASPGYDIADMSSLDHLNDAETALDDPQPACEVGSQGVQCELLATPWTAEVSCQTWTAPVVDAEAQSCLLSVAAAVQAAPRVCDAACATAEPEEASQAAETLDAEVQAGPAPGNFSVGVQTEVLLHSSAMQTEASQQCSASQTEGIWKEATQPQVASIATQVEASSSCTSETQTPAEVVSAVEFGIQAAAATVSSYAQTASAKMTSVTTQVERPKMGHQGVQVEDPEASAALERLKHLEVIQESLDTQAVLQAQELEVWQQMAKSKAMGRLHVTILCPRAECTVNSTKVEMDSWNSQRLRADFEEQVLPRFTKLIVAEDVGPSSPPELVKGIMEELAAIFRERLMALLTAPDAKSAMAAAAAQAAK</sequence>
<evidence type="ECO:0000313" key="3">
    <source>
        <dbReference type="Proteomes" id="UP001178507"/>
    </source>
</evidence>
<evidence type="ECO:0000256" key="1">
    <source>
        <dbReference type="SAM" id="MobiDB-lite"/>
    </source>
</evidence>
<dbReference type="AlphaFoldDB" id="A0AA36MKZ5"/>
<proteinExistence type="predicted"/>
<feature type="region of interest" description="Disordered" evidence="1">
    <location>
        <begin position="374"/>
        <end position="419"/>
    </location>
</feature>
<dbReference type="Proteomes" id="UP001178507">
    <property type="component" value="Unassembled WGS sequence"/>
</dbReference>
<comment type="caution">
    <text evidence="2">The sequence shown here is derived from an EMBL/GenBank/DDBJ whole genome shotgun (WGS) entry which is preliminary data.</text>
</comment>
<organism evidence="2 3">
    <name type="scientific">Effrenium voratum</name>
    <dbReference type="NCBI Taxonomy" id="2562239"/>
    <lineage>
        <taxon>Eukaryota</taxon>
        <taxon>Sar</taxon>
        <taxon>Alveolata</taxon>
        <taxon>Dinophyceae</taxon>
        <taxon>Suessiales</taxon>
        <taxon>Symbiodiniaceae</taxon>
        <taxon>Effrenium</taxon>
    </lineage>
</organism>
<protein>
    <submittedName>
        <fullName evidence="2">Uncharacterized protein</fullName>
    </submittedName>
</protein>
<reference evidence="2" key="1">
    <citation type="submission" date="2023-08" db="EMBL/GenBank/DDBJ databases">
        <authorList>
            <person name="Chen Y."/>
            <person name="Shah S."/>
            <person name="Dougan E. K."/>
            <person name="Thang M."/>
            <person name="Chan C."/>
        </authorList>
    </citation>
    <scope>NUCLEOTIDE SEQUENCE</scope>
</reference>
<gene>
    <name evidence="2" type="ORF">EVOR1521_LOCUS5425</name>
</gene>
<keyword evidence="3" id="KW-1185">Reference proteome</keyword>
<evidence type="ECO:0000313" key="2">
    <source>
        <dbReference type="EMBL" id="CAJ1376334.1"/>
    </source>
</evidence>